<dbReference type="InterPro" id="IPR015947">
    <property type="entry name" value="PUA-like_sf"/>
</dbReference>
<proteinExistence type="inferred from homology"/>
<evidence type="ECO:0000313" key="10">
    <source>
        <dbReference type="Proteomes" id="UP000182360"/>
    </source>
</evidence>
<keyword evidence="4 9" id="KW-0808">Transferase</keyword>
<dbReference type="Gene3D" id="2.30.130.10">
    <property type="entry name" value="PUA domain"/>
    <property type="match status" value="1"/>
</dbReference>
<dbReference type="PANTHER" id="PTHR42873:SF1">
    <property type="entry name" value="S-ADENOSYLMETHIONINE-DEPENDENT METHYLTRANSFERASE DOMAIN-CONTAINING PROTEIN"/>
    <property type="match status" value="1"/>
</dbReference>
<keyword evidence="3 9" id="KW-0489">Methyltransferase</keyword>
<dbReference type="CDD" id="cd11572">
    <property type="entry name" value="RlmI_M_like"/>
    <property type="match status" value="1"/>
</dbReference>
<keyword evidence="10" id="KW-1185">Reference proteome</keyword>
<dbReference type="GO" id="GO:0008168">
    <property type="term" value="F:methyltransferase activity"/>
    <property type="evidence" value="ECO:0007669"/>
    <property type="project" value="UniProtKB-KW"/>
</dbReference>
<dbReference type="Gene3D" id="3.40.50.150">
    <property type="entry name" value="Vaccinia Virus protein VP39"/>
    <property type="match status" value="1"/>
</dbReference>
<evidence type="ECO:0000256" key="3">
    <source>
        <dbReference type="ARBA" id="ARBA00022603"/>
    </source>
</evidence>
<evidence type="ECO:0000313" key="9">
    <source>
        <dbReference type="EMBL" id="SEQ73115.1"/>
    </source>
</evidence>
<accession>A0A1H9IFF3</accession>
<comment type="subcellular location">
    <subcellularLocation>
        <location evidence="1">Cytoplasm</location>
    </subcellularLocation>
</comment>
<dbReference type="EMBL" id="FOFU01000009">
    <property type="protein sequence ID" value="SEQ73115.1"/>
    <property type="molecule type" value="Genomic_DNA"/>
</dbReference>
<comment type="similarity">
    <text evidence="6">Belongs to the methyltransferase superfamily. RlmI family.</text>
</comment>
<dbReference type="PANTHER" id="PTHR42873">
    <property type="entry name" value="RIBOSOMAL RNA LARGE SUBUNIT METHYLTRANSFERASE"/>
    <property type="match status" value="1"/>
</dbReference>
<dbReference type="RefSeq" id="WP_369665170.1">
    <property type="nucleotide sequence ID" value="NZ_FOFU01000009.1"/>
</dbReference>
<dbReference type="GO" id="GO:0032259">
    <property type="term" value="P:methylation"/>
    <property type="evidence" value="ECO:0007669"/>
    <property type="project" value="UniProtKB-KW"/>
</dbReference>
<protein>
    <submittedName>
        <fullName evidence="9">23S rRNA (Cytosine1962-C5)-methyltransferase</fullName>
    </submittedName>
</protein>
<sequence>MSMNNFPRVFLNSKEEKEIQQGFPWVFDNEISHVKHRADEKSEWKNESLKECTVEDGSTVEVYTKAGGFLGTGILNKKSKITVRIIGSDHADVVMADTAAYYEKKILEAYNMRRMFYSDSDSYRLIFGEADFIPGLISERFCDEKGRVIIIVQFLSLSCEVFREDIIAALKKVCKPDAIYERSDASVRDKEGLPQTAGWIFGKGETEITIVENGIKLGVDIANGQKTGYFLDQKFNRTAAASFCKGKTVLDTFTHTGAFGLNAFKNGAREVTSVDISPEAVDMVNHNIELNGAGKVMKAVCADVFDLLKQYETDGRKFDVIILDPPAFTKSAKMIEKAYGGYKEINLRALRLLNEGGILVTCSCSHFMETNMFCDMLMHAAMDSHKRIQILEKRGAGPDHPVLLGYPKSEYLKCVVCRVL</sequence>
<dbReference type="STRING" id="163.SAMN04487775_1029"/>
<feature type="domain" description="S-adenosylmethionine-dependent methyltransferase" evidence="7">
    <location>
        <begin position="197"/>
        <end position="373"/>
    </location>
</feature>
<dbReference type="InterPro" id="IPR019614">
    <property type="entry name" value="SAM-dep_methyl-trfase"/>
</dbReference>
<dbReference type="CDD" id="cd02440">
    <property type="entry name" value="AdoMet_MTases"/>
    <property type="match status" value="1"/>
</dbReference>
<evidence type="ECO:0000256" key="5">
    <source>
        <dbReference type="ARBA" id="ARBA00022691"/>
    </source>
</evidence>
<dbReference type="InterPro" id="IPR041532">
    <property type="entry name" value="RlmI-like_PUA"/>
</dbReference>
<evidence type="ECO:0000256" key="1">
    <source>
        <dbReference type="ARBA" id="ARBA00004496"/>
    </source>
</evidence>
<evidence type="ECO:0000256" key="6">
    <source>
        <dbReference type="ARBA" id="ARBA00038091"/>
    </source>
</evidence>
<keyword evidence="2" id="KW-0963">Cytoplasm</keyword>
<dbReference type="CDD" id="cd21153">
    <property type="entry name" value="PUA_RlmI"/>
    <property type="match status" value="1"/>
</dbReference>
<dbReference type="InterPro" id="IPR029063">
    <property type="entry name" value="SAM-dependent_MTases_sf"/>
</dbReference>
<keyword evidence="5" id="KW-0949">S-adenosyl-L-methionine</keyword>
<dbReference type="GO" id="GO:0005737">
    <property type="term" value="C:cytoplasm"/>
    <property type="evidence" value="ECO:0007669"/>
    <property type="project" value="UniProtKB-SubCell"/>
</dbReference>
<dbReference type="Pfam" id="PF10672">
    <property type="entry name" value="Methyltrans_SAM"/>
    <property type="match status" value="1"/>
</dbReference>
<evidence type="ECO:0000259" key="8">
    <source>
        <dbReference type="Pfam" id="PF17785"/>
    </source>
</evidence>
<name>A0A1H9IFF3_9SPIR</name>
<dbReference type="Gene3D" id="3.30.750.80">
    <property type="entry name" value="RNA methyltransferase domain (HRMD) like"/>
    <property type="match status" value="1"/>
</dbReference>
<dbReference type="eggNOG" id="COG1092">
    <property type="taxonomic scope" value="Bacteria"/>
</dbReference>
<dbReference type="Pfam" id="PF17785">
    <property type="entry name" value="PUA_3"/>
    <property type="match status" value="1"/>
</dbReference>
<feature type="domain" description="RlmI-like PUA" evidence="8">
    <location>
        <begin position="9"/>
        <end position="86"/>
    </location>
</feature>
<dbReference type="GO" id="GO:0003723">
    <property type="term" value="F:RNA binding"/>
    <property type="evidence" value="ECO:0007669"/>
    <property type="project" value="InterPro"/>
</dbReference>
<dbReference type="InterPro" id="IPR036974">
    <property type="entry name" value="PUA_sf"/>
</dbReference>
<evidence type="ECO:0000259" key="7">
    <source>
        <dbReference type="Pfam" id="PF10672"/>
    </source>
</evidence>
<dbReference type="Proteomes" id="UP000182360">
    <property type="component" value="Unassembled WGS sequence"/>
</dbReference>
<organism evidence="9 10">
    <name type="scientific">Treponema bryantii</name>
    <dbReference type="NCBI Taxonomy" id="163"/>
    <lineage>
        <taxon>Bacteria</taxon>
        <taxon>Pseudomonadati</taxon>
        <taxon>Spirochaetota</taxon>
        <taxon>Spirochaetia</taxon>
        <taxon>Spirochaetales</taxon>
        <taxon>Treponemataceae</taxon>
        <taxon>Treponema</taxon>
    </lineage>
</organism>
<evidence type="ECO:0000256" key="4">
    <source>
        <dbReference type="ARBA" id="ARBA00022679"/>
    </source>
</evidence>
<dbReference type="SUPFAM" id="SSF53335">
    <property type="entry name" value="S-adenosyl-L-methionine-dependent methyltransferases"/>
    <property type="match status" value="1"/>
</dbReference>
<reference evidence="9 10" key="1">
    <citation type="submission" date="2016-10" db="EMBL/GenBank/DDBJ databases">
        <authorList>
            <person name="de Groot N.N."/>
        </authorList>
    </citation>
    <scope>NUCLEOTIDE SEQUENCE [LARGE SCALE GENOMIC DNA]</scope>
    <source>
        <strain evidence="9 10">B25</strain>
    </source>
</reference>
<dbReference type="AlphaFoldDB" id="A0A1H9IFF3"/>
<evidence type="ECO:0000256" key="2">
    <source>
        <dbReference type="ARBA" id="ARBA00022490"/>
    </source>
</evidence>
<dbReference type="SUPFAM" id="SSF88697">
    <property type="entry name" value="PUA domain-like"/>
    <property type="match status" value="1"/>
</dbReference>
<gene>
    <name evidence="9" type="ORF">SAMN04487977_109107</name>
</gene>
<dbReference type="PROSITE" id="PS50890">
    <property type="entry name" value="PUA"/>
    <property type="match status" value="1"/>
</dbReference>